<accession>A0A563VJD0</accession>
<protein>
    <submittedName>
        <fullName evidence="1">Uncharacterized protein</fullName>
    </submittedName>
</protein>
<dbReference type="Proteomes" id="UP000320055">
    <property type="component" value="Unassembled WGS sequence"/>
</dbReference>
<dbReference type="EMBL" id="CAACVJ010000013">
    <property type="protein sequence ID" value="VEP11566.1"/>
    <property type="molecule type" value="Genomic_DNA"/>
</dbReference>
<reference evidence="1 2" key="1">
    <citation type="submission" date="2019-01" db="EMBL/GenBank/DDBJ databases">
        <authorList>
            <person name="Brito A."/>
        </authorList>
    </citation>
    <scope>NUCLEOTIDE SEQUENCE [LARGE SCALE GENOMIC DNA]</scope>
    <source>
        <strain evidence="1">1</strain>
    </source>
</reference>
<name>A0A563VJD0_9CYAN</name>
<evidence type="ECO:0000313" key="1">
    <source>
        <dbReference type="EMBL" id="VEP11566.1"/>
    </source>
</evidence>
<keyword evidence="2" id="KW-1185">Reference proteome</keyword>
<evidence type="ECO:0000313" key="2">
    <source>
        <dbReference type="Proteomes" id="UP000320055"/>
    </source>
</evidence>
<proteinExistence type="predicted"/>
<gene>
    <name evidence="1" type="ORF">H1P_110016</name>
</gene>
<organism evidence="1 2">
    <name type="scientific">Hyella patelloides LEGE 07179</name>
    <dbReference type="NCBI Taxonomy" id="945734"/>
    <lineage>
        <taxon>Bacteria</taxon>
        <taxon>Bacillati</taxon>
        <taxon>Cyanobacteriota</taxon>
        <taxon>Cyanophyceae</taxon>
        <taxon>Pleurocapsales</taxon>
        <taxon>Hyellaceae</taxon>
        <taxon>Hyella</taxon>
    </lineage>
</organism>
<dbReference type="AlphaFoldDB" id="A0A563VJD0"/>
<sequence>MIEIEYIDSKPQVIINKKKIKTWDTLEEGCVYAEVGNQKITVLDFEHIRLNAIPNKLIALIFFTEKRNQNYHFNSLIIKKRNDNDFSLTFSGDIKSRQWNIKYFYSIFKQQFEKLSDRRTKAYCTYDDDDNVYLHFLLSIDQYWKSKTIKEVLEHYNKKTDLVYQQTFEELNSQIIDKILLSETVSLKFNFPKHLRDICKQYLSYFGKFLFDQNIECNLNLIDRDDITYMTIDVDESQIDIEELKQALVGYFALPIVAQENVNFDTYNIATQQLIANIEHLKSQLRLANLTIAQYEHNSLANSQKPVEYVLVDSLEEDSKLKLYDGLIQISKTLKIKFFGVEIEFNIPLLIDKFTNNSEDMEDLAVVAERRDEPTTSHEDLLAELKQDGIL</sequence>